<dbReference type="AlphaFoldDB" id="A0A086JK27"/>
<organism evidence="4 5">
    <name type="scientific">Toxoplasma gondii p89</name>
    <dbReference type="NCBI Taxonomy" id="943119"/>
    <lineage>
        <taxon>Eukaryota</taxon>
        <taxon>Sar</taxon>
        <taxon>Alveolata</taxon>
        <taxon>Apicomplexa</taxon>
        <taxon>Conoidasida</taxon>
        <taxon>Coccidia</taxon>
        <taxon>Eucoccidiorida</taxon>
        <taxon>Eimeriorina</taxon>
        <taxon>Sarcocystidae</taxon>
        <taxon>Toxoplasma</taxon>
    </lineage>
</organism>
<feature type="region of interest" description="Disordered" evidence="2">
    <location>
        <begin position="246"/>
        <end position="278"/>
    </location>
</feature>
<sequence>MRLKRDFRVKMASLLDMKFGSDSEEDDEDYAGSAGSSEVSGEDASDDDEQPATHAGIRKHGDSSHPSQAAASASATEAVAELREGSALEGADESEMAAGRRKPVILSSSRRKRLLRGKHKEDERRKSNAAKKAEAEARKEEAASLFAEMEKESRDALLSYNSPTPTDDFLLQFHRRCPSTGEKRNSTWQKLNHHLSIAVSALQQSPASQLGGSEPAFACSTDAPNSGEKTVSRGYLELREAAGAGASAAVGSREATDPVGYGDQKSAEDFKEPRGNVPLPSNGVNCAEAAFSIREFKKRCRRPTDAALIKLRDEAMKSLEMTGEVIVKKVARFAGQNIEVEERMEAASEEYQKFLQKQQKTMQLGGQFAELDGIVAALDGPSAINSVQKSQADWEKFKRDKGIEAELKKGHGYLDKQSFLAETEWRQHEKNVELRRRQQLQQQAQQQPPRA</sequence>
<reference evidence="4 5" key="1">
    <citation type="submission" date="2014-03" db="EMBL/GenBank/DDBJ databases">
        <authorList>
            <person name="Sibley D."/>
            <person name="Venepally P."/>
            <person name="Karamycheva S."/>
            <person name="Hadjithomas M."/>
            <person name="Khan A."/>
            <person name="Brunk B."/>
            <person name="Roos D."/>
            <person name="Caler E."/>
            <person name="Lorenzi H."/>
        </authorList>
    </citation>
    <scope>NUCLEOTIDE SEQUENCE [LARGE SCALE GENOMIC DNA]</scope>
    <source>
        <strain evidence="5">p89</strain>
    </source>
</reference>
<dbReference type="PANTHER" id="PTHR48295:SF1">
    <property type="entry name" value="SWR1-COMPLEX PROTEIN 5"/>
    <property type="match status" value="1"/>
</dbReference>
<name>A0A086JK27_TOXGO</name>
<dbReference type="Pfam" id="PF07572">
    <property type="entry name" value="BCNT"/>
    <property type="match status" value="1"/>
</dbReference>
<dbReference type="PROSITE" id="PS51279">
    <property type="entry name" value="BCNT_C"/>
    <property type="match status" value="1"/>
</dbReference>
<evidence type="ECO:0000313" key="5">
    <source>
        <dbReference type="Proteomes" id="UP000028828"/>
    </source>
</evidence>
<dbReference type="VEuPathDB" id="ToxoDB:TGP89_264710"/>
<keyword evidence="1" id="KW-0175">Coiled coil</keyword>
<feature type="compositionally biased region" description="Basic residues" evidence="2">
    <location>
        <begin position="99"/>
        <end position="118"/>
    </location>
</feature>
<feature type="domain" description="BCNT-C" evidence="3">
    <location>
        <begin position="365"/>
        <end position="441"/>
    </location>
</feature>
<comment type="caution">
    <text evidence="4">The sequence shown here is derived from an EMBL/GenBank/DDBJ whole genome shotgun (WGS) entry which is preliminary data.</text>
</comment>
<feature type="compositionally biased region" description="Basic and acidic residues" evidence="2">
    <location>
        <begin position="119"/>
        <end position="143"/>
    </location>
</feature>
<feature type="region of interest" description="Disordered" evidence="2">
    <location>
        <begin position="432"/>
        <end position="451"/>
    </location>
</feature>
<feature type="compositionally biased region" description="Low complexity" evidence="2">
    <location>
        <begin position="439"/>
        <end position="451"/>
    </location>
</feature>
<accession>A0A086JK27</accession>
<dbReference type="InterPro" id="IPR027124">
    <property type="entry name" value="Swc5/CFDP1/2"/>
</dbReference>
<dbReference type="EMBL" id="AEYI02001849">
    <property type="protein sequence ID" value="KFG32495.1"/>
    <property type="molecule type" value="Genomic_DNA"/>
</dbReference>
<evidence type="ECO:0000259" key="3">
    <source>
        <dbReference type="PROSITE" id="PS51279"/>
    </source>
</evidence>
<evidence type="ECO:0000313" key="4">
    <source>
        <dbReference type="EMBL" id="KFG32495.1"/>
    </source>
</evidence>
<dbReference type="OrthoDB" id="333555at2759"/>
<gene>
    <name evidence="4" type="ORF">TGP89_264710</name>
</gene>
<dbReference type="Proteomes" id="UP000028828">
    <property type="component" value="Unassembled WGS sequence"/>
</dbReference>
<dbReference type="InterPro" id="IPR011421">
    <property type="entry name" value="BCNT-C"/>
</dbReference>
<proteinExistence type="predicted"/>
<feature type="coiled-coil region" evidence="1">
    <location>
        <begin position="330"/>
        <end position="357"/>
    </location>
</feature>
<protein>
    <submittedName>
        <fullName evidence="4">Bucentaur or craniofacial development domain-containing protein</fullName>
    </submittedName>
</protein>
<evidence type="ECO:0000256" key="2">
    <source>
        <dbReference type="SAM" id="MobiDB-lite"/>
    </source>
</evidence>
<feature type="compositionally biased region" description="Low complexity" evidence="2">
    <location>
        <begin position="64"/>
        <end position="79"/>
    </location>
</feature>
<evidence type="ECO:0000256" key="1">
    <source>
        <dbReference type="SAM" id="Coils"/>
    </source>
</evidence>
<feature type="region of interest" description="Disordered" evidence="2">
    <location>
        <begin position="15"/>
        <end position="143"/>
    </location>
</feature>
<feature type="compositionally biased region" description="Acidic residues" evidence="2">
    <location>
        <begin position="40"/>
        <end position="50"/>
    </location>
</feature>
<feature type="compositionally biased region" description="Basic and acidic residues" evidence="2">
    <location>
        <begin position="265"/>
        <end position="274"/>
    </location>
</feature>
<dbReference type="PANTHER" id="PTHR48295">
    <property type="entry name" value="CRANIOFACIAL DEVELOPMENT PROTEIN 1"/>
    <property type="match status" value="1"/>
</dbReference>